<dbReference type="PANTHER" id="PTHR15426:SF6">
    <property type="entry name" value="PROTEIN DEPP1"/>
    <property type="match status" value="1"/>
</dbReference>
<sequence>MRSRLLLSVARLPTIWESWEEMLPGGPRQEPPASSSTDDYMRSICQLVQPTSVLDEAAARDRPSRPRRSARACAKSCPTRSLQDVTTHFSSQQPPPPGTSADDPLDWLFGQSQEKQPRCRGLPRRTGPSADRWGLHRQMESSTAQGGPKGKLCDARTPGHCLVRPLRDRHQSSWASWRPTQAAASPPSSRPSSVLRTLYLHLPVIHEL</sequence>
<dbReference type="FunCoup" id="A0A7J8DNX2">
    <property type="interactions" value="5"/>
</dbReference>
<dbReference type="GO" id="GO:0005739">
    <property type="term" value="C:mitochondrion"/>
    <property type="evidence" value="ECO:0007669"/>
    <property type="project" value="TreeGrafter"/>
</dbReference>
<reference evidence="2 3" key="1">
    <citation type="journal article" date="2020" name="Nature">
        <title>Six reference-quality genomes reveal evolution of bat adaptations.</title>
        <authorList>
            <person name="Jebb D."/>
            <person name="Huang Z."/>
            <person name="Pippel M."/>
            <person name="Hughes G.M."/>
            <person name="Lavrichenko K."/>
            <person name="Devanna P."/>
            <person name="Winkler S."/>
            <person name="Jermiin L.S."/>
            <person name="Skirmuntt E.C."/>
            <person name="Katzourakis A."/>
            <person name="Burkitt-Gray L."/>
            <person name="Ray D.A."/>
            <person name="Sullivan K.A.M."/>
            <person name="Roscito J.G."/>
            <person name="Kirilenko B.M."/>
            <person name="Davalos L.M."/>
            <person name="Corthals A.P."/>
            <person name="Power M.L."/>
            <person name="Jones G."/>
            <person name="Ransome R.D."/>
            <person name="Dechmann D.K.N."/>
            <person name="Locatelli A.G."/>
            <person name="Puechmaille S.J."/>
            <person name="Fedrigo O."/>
            <person name="Jarvis E.D."/>
            <person name="Hiller M."/>
            <person name="Vernes S.C."/>
            <person name="Myers E.W."/>
            <person name="Teeling E.C."/>
        </authorList>
    </citation>
    <scope>NUCLEOTIDE SEQUENCE [LARGE SCALE GENOMIC DNA]</scope>
    <source>
        <strain evidence="2">MMolMol1</strain>
        <tissue evidence="2">Muscle</tissue>
    </source>
</reference>
<dbReference type="AlphaFoldDB" id="A0A7J8DNX2"/>
<gene>
    <name evidence="2" type="ORF">HJG59_003824</name>
</gene>
<organism evidence="2 3">
    <name type="scientific">Molossus molossus</name>
    <name type="common">Pallas' mastiff bat</name>
    <name type="synonym">Vespertilio molossus</name>
    <dbReference type="NCBI Taxonomy" id="27622"/>
    <lineage>
        <taxon>Eukaryota</taxon>
        <taxon>Metazoa</taxon>
        <taxon>Chordata</taxon>
        <taxon>Craniata</taxon>
        <taxon>Vertebrata</taxon>
        <taxon>Euteleostomi</taxon>
        <taxon>Mammalia</taxon>
        <taxon>Eutheria</taxon>
        <taxon>Laurasiatheria</taxon>
        <taxon>Chiroptera</taxon>
        <taxon>Yangochiroptera</taxon>
        <taxon>Molossidae</taxon>
        <taxon>Molossus</taxon>
    </lineage>
</organism>
<dbReference type="Pfam" id="PF15343">
    <property type="entry name" value="DEPP"/>
    <property type="match status" value="1"/>
</dbReference>
<dbReference type="InParanoid" id="A0A7J8DNX2"/>
<dbReference type="PANTHER" id="PTHR15426">
    <property type="entry name" value="PROTEIN DEPP1"/>
    <property type="match status" value="1"/>
</dbReference>
<feature type="compositionally biased region" description="Low complexity" evidence="1">
    <location>
        <begin position="182"/>
        <end position="192"/>
    </location>
</feature>
<keyword evidence="3" id="KW-1185">Reference proteome</keyword>
<feature type="region of interest" description="Disordered" evidence="1">
    <location>
        <begin position="170"/>
        <end position="192"/>
    </location>
</feature>
<feature type="region of interest" description="Disordered" evidence="1">
    <location>
        <begin position="56"/>
        <end position="156"/>
    </location>
</feature>
<evidence type="ECO:0000313" key="2">
    <source>
        <dbReference type="EMBL" id="KAF6424755.1"/>
    </source>
</evidence>
<comment type="caution">
    <text evidence="2">The sequence shown here is derived from an EMBL/GenBank/DDBJ whole genome shotgun (WGS) entry which is preliminary data.</text>
</comment>
<feature type="compositionally biased region" description="Polar residues" evidence="1">
    <location>
        <begin position="79"/>
        <end position="92"/>
    </location>
</feature>
<dbReference type="OrthoDB" id="8916819at2759"/>
<feature type="region of interest" description="Disordered" evidence="1">
    <location>
        <begin position="22"/>
        <end position="41"/>
    </location>
</feature>
<dbReference type="GO" id="GO:0010506">
    <property type="term" value="P:regulation of autophagy"/>
    <property type="evidence" value="ECO:0007669"/>
    <property type="project" value="TreeGrafter"/>
</dbReference>
<proteinExistence type="predicted"/>
<accession>A0A7J8DNX2</accession>
<protein>
    <submittedName>
        <fullName evidence="2">DEPP1 autophagy regulator</fullName>
    </submittedName>
</protein>
<evidence type="ECO:0000313" key="3">
    <source>
        <dbReference type="Proteomes" id="UP000550707"/>
    </source>
</evidence>
<dbReference type="EMBL" id="JACASF010000017">
    <property type="protein sequence ID" value="KAF6424755.1"/>
    <property type="molecule type" value="Genomic_DNA"/>
</dbReference>
<dbReference type="InterPro" id="IPR020133">
    <property type="entry name" value="DEPP"/>
</dbReference>
<evidence type="ECO:0000256" key="1">
    <source>
        <dbReference type="SAM" id="MobiDB-lite"/>
    </source>
</evidence>
<dbReference type="Proteomes" id="UP000550707">
    <property type="component" value="Unassembled WGS sequence"/>
</dbReference>
<name>A0A7J8DNX2_MOLMO</name>